<dbReference type="Proteomes" id="UP000594260">
    <property type="component" value="Unplaced"/>
</dbReference>
<dbReference type="InParanoid" id="A0A7M7K803"/>
<name>A0A7M7K803_VARDE</name>
<keyword evidence="3" id="KW-1185">Reference proteome</keyword>
<evidence type="ECO:0000313" key="2">
    <source>
        <dbReference type="EnsemblMetazoa" id="XP_022662884"/>
    </source>
</evidence>
<dbReference type="PRINTS" id="PR00080">
    <property type="entry name" value="SDRFAMILY"/>
</dbReference>
<reference evidence="2" key="1">
    <citation type="submission" date="2021-01" db="UniProtKB">
        <authorList>
            <consortium name="EnsemblMetazoa"/>
        </authorList>
    </citation>
    <scope>IDENTIFICATION</scope>
</reference>
<evidence type="ECO:0000256" key="1">
    <source>
        <dbReference type="ARBA" id="ARBA00023002"/>
    </source>
</evidence>
<dbReference type="AlphaFoldDB" id="A0A7M7K803"/>
<sequence>MDPYAKLRLMGKVAIVTGSTAGIGKATALLLASRGAKLTIHGRRQNRLDELVAEIENTSGHKPFSVIGNIEHESVRQQLVSGTVAKFGQIDILINNAGWAKIGNLEEIGSAAVRTMLEVHVLAPFELCKKALPSLSASKGNIVMVSSTLGLRGRADFLAYTIAKAAMDNMMRSLSADLGPKGVRINSVNPGGTITEILRTDEGQAFIKKVISKAVQEPPNPLGRSAEASEIAEVIAFLVSDAASMINGSTYVVDGGKIASLN</sequence>
<dbReference type="PANTHER" id="PTHR43975:SF2">
    <property type="entry name" value="EG:BACR7A4.14 PROTEIN-RELATED"/>
    <property type="match status" value="1"/>
</dbReference>
<protein>
    <submittedName>
        <fullName evidence="2">Uncharacterized protein</fullName>
    </submittedName>
</protein>
<keyword evidence="1" id="KW-0560">Oxidoreductase</keyword>
<accession>A0A7M7K803</accession>
<dbReference type="FunFam" id="3.40.50.720:FF:000084">
    <property type="entry name" value="Short-chain dehydrogenase reductase"/>
    <property type="match status" value="1"/>
</dbReference>
<dbReference type="GO" id="GO:0016491">
    <property type="term" value="F:oxidoreductase activity"/>
    <property type="evidence" value="ECO:0007669"/>
    <property type="project" value="UniProtKB-KW"/>
</dbReference>
<dbReference type="PRINTS" id="PR00081">
    <property type="entry name" value="GDHRDH"/>
</dbReference>
<evidence type="ECO:0000313" key="3">
    <source>
        <dbReference type="Proteomes" id="UP000594260"/>
    </source>
</evidence>
<dbReference type="Pfam" id="PF13561">
    <property type="entry name" value="adh_short_C2"/>
    <property type="match status" value="1"/>
</dbReference>
<dbReference type="EnsemblMetazoa" id="XM_022807149">
    <property type="protein sequence ID" value="XP_022662884"/>
    <property type="gene ID" value="LOC111251014"/>
</dbReference>
<dbReference type="RefSeq" id="XP_022662885.1">
    <property type="nucleotide sequence ID" value="XM_022807150.1"/>
</dbReference>
<dbReference type="InterPro" id="IPR002347">
    <property type="entry name" value="SDR_fam"/>
</dbReference>
<dbReference type="EnsemblMetazoa" id="XM_022807148">
    <property type="protein sequence ID" value="XP_022662883"/>
    <property type="gene ID" value="LOC111251014"/>
</dbReference>
<dbReference type="OrthoDB" id="6512284at2759"/>
<dbReference type="EnsemblMetazoa" id="XM_022807150">
    <property type="protein sequence ID" value="XP_022662885"/>
    <property type="gene ID" value="LOC111251014"/>
</dbReference>
<dbReference type="KEGG" id="vde:111251014"/>
<dbReference type="PROSITE" id="PS00061">
    <property type="entry name" value="ADH_SHORT"/>
    <property type="match status" value="1"/>
</dbReference>
<proteinExistence type="predicted"/>
<dbReference type="Gene3D" id="3.40.50.720">
    <property type="entry name" value="NAD(P)-binding Rossmann-like Domain"/>
    <property type="match status" value="1"/>
</dbReference>
<organism evidence="2 3">
    <name type="scientific">Varroa destructor</name>
    <name type="common">Honeybee mite</name>
    <dbReference type="NCBI Taxonomy" id="109461"/>
    <lineage>
        <taxon>Eukaryota</taxon>
        <taxon>Metazoa</taxon>
        <taxon>Ecdysozoa</taxon>
        <taxon>Arthropoda</taxon>
        <taxon>Chelicerata</taxon>
        <taxon>Arachnida</taxon>
        <taxon>Acari</taxon>
        <taxon>Parasitiformes</taxon>
        <taxon>Mesostigmata</taxon>
        <taxon>Gamasina</taxon>
        <taxon>Dermanyssoidea</taxon>
        <taxon>Varroidae</taxon>
        <taxon>Varroa</taxon>
    </lineage>
</organism>
<dbReference type="RefSeq" id="XP_022662884.1">
    <property type="nucleotide sequence ID" value="XM_022807149.1"/>
</dbReference>
<dbReference type="SUPFAM" id="SSF51735">
    <property type="entry name" value="NAD(P)-binding Rossmann-fold domains"/>
    <property type="match status" value="1"/>
</dbReference>
<dbReference type="InterPro" id="IPR020904">
    <property type="entry name" value="Sc_DH/Rdtase_CS"/>
</dbReference>
<dbReference type="PANTHER" id="PTHR43975">
    <property type="entry name" value="ZGC:101858"/>
    <property type="match status" value="1"/>
</dbReference>
<dbReference type="InterPro" id="IPR036291">
    <property type="entry name" value="NAD(P)-bd_dom_sf"/>
</dbReference>
<dbReference type="RefSeq" id="XP_022662883.1">
    <property type="nucleotide sequence ID" value="XM_022807148.1"/>
</dbReference>
<dbReference type="GeneID" id="111251014"/>